<evidence type="ECO:0000313" key="1">
    <source>
        <dbReference type="EMBL" id="WXB98352.1"/>
    </source>
</evidence>
<accession>A0ABZ2NKJ6</accession>
<dbReference type="RefSeq" id="WP_338781356.1">
    <property type="nucleotide sequence ID" value="NZ_CP147407.1"/>
</dbReference>
<organism evidence="1 2">
    <name type="scientific">Metabacillus sediminis</name>
    <dbReference type="NCBI Taxonomy" id="3117746"/>
    <lineage>
        <taxon>Bacteria</taxon>
        <taxon>Bacillati</taxon>
        <taxon>Bacillota</taxon>
        <taxon>Bacilli</taxon>
        <taxon>Bacillales</taxon>
        <taxon>Bacillaceae</taxon>
        <taxon>Metabacillus</taxon>
    </lineage>
</organism>
<proteinExistence type="predicted"/>
<dbReference type="Proteomes" id="UP001377337">
    <property type="component" value="Chromosome"/>
</dbReference>
<dbReference type="EMBL" id="CP147407">
    <property type="protein sequence ID" value="WXB98352.1"/>
    <property type="molecule type" value="Genomic_DNA"/>
</dbReference>
<keyword evidence="2" id="KW-1185">Reference proteome</keyword>
<evidence type="ECO:0000313" key="2">
    <source>
        <dbReference type="Proteomes" id="UP001377337"/>
    </source>
</evidence>
<name>A0ABZ2NKJ6_9BACI</name>
<protein>
    <recommendedName>
        <fullName evidence="3">Transposase</fullName>
    </recommendedName>
</protein>
<reference evidence="1 2" key="1">
    <citation type="submission" date="2024-02" db="EMBL/GenBank/DDBJ databases">
        <title>Seven novel Bacillus-like species.</title>
        <authorList>
            <person name="Liu G."/>
        </authorList>
    </citation>
    <scope>NUCLEOTIDE SEQUENCE [LARGE SCALE GENOMIC DNA]</scope>
    <source>
        <strain evidence="1 2">FJAT-52054</strain>
    </source>
</reference>
<evidence type="ECO:0008006" key="3">
    <source>
        <dbReference type="Google" id="ProtNLM"/>
    </source>
</evidence>
<gene>
    <name evidence="1" type="ORF">WCV65_07735</name>
</gene>
<sequence length="41" mass="5158">MNEYGLWKLKKLEEEKAVQLIYLEQLKEEFKEMERKAERKK</sequence>